<accession>A0AB36R8J3</accession>
<protein>
    <recommendedName>
        <fullName evidence="1">ISXO2-like transposase domain-containing protein</fullName>
    </recommendedName>
</protein>
<dbReference type="EMBL" id="NPKI01000020">
    <property type="protein sequence ID" value="PAQ00852.1"/>
    <property type="molecule type" value="Genomic_DNA"/>
</dbReference>
<sequence>MVRLPSRTVCHDARTICLNARQGPGRCGAGREVRRRQLNGHFYSHHSVDHSKEYVRSWFIHTSFAESYHSLFKRGIFGAFHQVSAKHLGRYLSEFDYRWHTRRDSDGSRTLGAIGTAFGRRMMYRKGANSLI</sequence>
<dbReference type="Pfam" id="PF12762">
    <property type="entry name" value="DDE_Tnp_IS1595"/>
    <property type="match status" value="1"/>
</dbReference>
<evidence type="ECO:0000313" key="3">
    <source>
        <dbReference type="Proteomes" id="UP000216215"/>
    </source>
</evidence>
<reference evidence="3" key="1">
    <citation type="submission" date="2017-08" db="EMBL/GenBank/DDBJ databases">
        <title>Mesorhizobium wenxinae sp. nov., a novel rhizobial species isolated from root nodules of chickpea (Cicer arietinum L.).</title>
        <authorList>
            <person name="Zhang J."/>
        </authorList>
    </citation>
    <scope>NUCLEOTIDE SEQUENCE [LARGE SCALE GENOMIC DNA]</scope>
    <source>
        <strain evidence="3">USDA 3392</strain>
    </source>
</reference>
<gene>
    <name evidence="2" type="ORF">CIT25_18490</name>
</gene>
<proteinExistence type="predicted"/>
<dbReference type="Proteomes" id="UP000216215">
    <property type="component" value="Unassembled WGS sequence"/>
</dbReference>
<dbReference type="AlphaFoldDB" id="A0AB36R8J3"/>
<keyword evidence="3" id="KW-1185">Reference proteome</keyword>
<feature type="domain" description="ISXO2-like transposase" evidence="1">
    <location>
        <begin position="36"/>
        <end position="99"/>
    </location>
</feature>
<dbReference type="InterPro" id="IPR024445">
    <property type="entry name" value="Tnp_ISXO2-like"/>
</dbReference>
<organism evidence="2 3">
    <name type="scientific">Mesorhizobium mediterraneum</name>
    <dbReference type="NCBI Taxonomy" id="43617"/>
    <lineage>
        <taxon>Bacteria</taxon>
        <taxon>Pseudomonadati</taxon>
        <taxon>Pseudomonadota</taxon>
        <taxon>Alphaproteobacteria</taxon>
        <taxon>Hyphomicrobiales</taxon>
        <taxon>Phyllobacteriaceae</taxon>
        <taxon>Mesorhizobium</taxon>
    </lineage>
</organism>
<name>A0AB36R8J3_9HYPH</name>
<evidence type="ECO:0000259" key="1">
    <source>
        <dbReference type="Pfam" id="PF12762"/>
    </source>
</evidence>
<comment type="caution">
    <text evidence="2">The sequence shown here is derived from an EMBL/GenBank/DDBJ whole genome shotgun (WGS) entry which is preliminary data.</text>
</comment>
<evidence type="ECO:0000313" key="2">
    <source>
        <dbReference type="EMBL" id="PAQ00852.1"/>
    </source>
</evidence>